<dbReference type="PANTHER" id="PTHR12126:SF11">
    <property type="entry name" value="NADH DEHYDROGENASE [UBIQUINONE] 1 ALPHA SUBCOMPLEX SUBUNIT 9, MITOCHONDRIAL"/>
    <property type="match status" value="1"/>
</dbReference>
<sequence length="313" mass="33936">MSGEKPRRGDLVAVTGATGFVGQAVLMAAGRHQLDVRALTRRKQRLRGGVEWVDGDLADVPALKRLMDGASAVIHIAGVVNAPDAAGFEEGNVQGTLRVIEAAHEMGVSRLIHVSSLAAREPQLSMYGASKLRGEKLVRASGLDWSVVRPPAVFGPRDTEMLELFRLARRGVIPLPPPGHLSIIHVADLAELLLALLPSGEDVTRKVFEPDDGEPGGWTHVALARAIGAAVREKPVRPLSLSPGIVRLAARADRLLRGKKAKLTPDRARYICHPDWTVSEEARPPASLWRPRIDTREGLQATAAWYREAGWLK</sequence>
<dbReference type="SUPFAM" id="SSF51735">
    <property type="entry name" value="NAD(P)-binding Rossmann-fold domains"/>
    <property type="match status" value="1"/>
</dbReference>
<dbReference type="STRING" id="1117702.AQZ52_15450"/>
<dbReference type="AlphaFoldDB" id="A0A124JTJ1"/>
<gene>
    <name evidence="2" type="ORF">AQZ52_15450</name>
</gene>
<dbReference type="InterPro" id="IPR001509">
    <property type="entry name" value="Epimerase_deHydtase"/>
</dbReference>
<dbReference type="PANTHER" id="PTHR12126">
    <property type="entry name" value="NADH-UBIQUINONE OXIDOREDUCTASE 39 KDA SUBUNIT-RELATED"/>
    <property type="match status" value="1"/>
</dbReference>
<name>A0A124JTJ1_9SPHN</name>
<evidence type="ECO:0000259" key="1">
    <source>
        <dbReference type="Pfam" id="PF01370"/>
    </source>
</evidence>
<dbReference type="InterPro" id="IPR036291">
    <property type="entry name" value="NAD(P)-bd_dom_sf"/>
</dbReference>
<feature type="domain" description="NAD-dependent epimerase/dehydratase" evidence="1">
    <location>
        <begin position="12"/>
        <end position="201"/>
    </location>
</feature>
<dbReference type="InterPro" id="IPR051207">
    <property type="entry name" value="ComplexI_NDUFA9_subunit"/>
</dbReference>
<dbReference type="RefSeq" id="WP_067912967.1">
    <property type="nucleotide sequence ID" value="NZ_KQ954246.1"/>
</dbReference>
<dbReference type="GO" id="GO:0044877">
    <property type="term" value="F:protein-containing complex binding"/>
    <property type="evidence" value="ECO:0007669"/>
    <property type="project" value="TreeGrafter"/>
</dbReference>
<dbReference type="Pfam" id="PF01370">
    <property type="entry name" value="Epimerase"/>
    <property type="match status" value="1"/>
</dbReference>
<dbReference type="Proteomes" id="UP000058012">
    <property type="component" value="Unassembled WGS sequence"/>
</dbReference>
<keyword evidence="3" id="KW-1185">Reference proteome</keyword>
<comment type="caution">
    <text evidence="2">The sequence shown here is derived from an EMBL/GenBank/DDBJ whole genome shotgun (WGS) entry which is preliminary data.</text>
</comment>
<protein>
    <submittedName>
        <fullName evidence="2">Epimerase</fullName>
    </submittedName>
</protein>
<proteinExistence type="predicted"/>
<reference evidence="2 3" key="1">
    <citation type="submission" date="2015-10" db="EMBL/GenBank/DDBJ databases">
        <title>Draft genome sequence of Novosphingobium fuchskuhlense DSM 25065 isolated from a surface water sample of the southwest basin of Lake Grosse Fuchskuhle.</title>
        <authorList>
            <person name="Ruckert C."/>
            <person name="Winkler A."/>
            <person name="Glaeser J."/>
            <person name="Grossart H.-P."/>
            <person name="Kalinowski J."/>
            <person name="Glaeser S."/>
        </authorList>
    </citation>
    <scope>NUCLEOTIDE SEQUENCE [LARGE SCALE GENOMIC DNA]</scope>
    <source>
        <strain evidence="2 3">FNE08-7</strain>
    </source>
</reference>
<accession>A0A124JTJ1</accession>
<organism evidence="2 3">
    <name type="scientific">Novosphingobium fuchskuhlense</name>
    <dbReference type="NCBI Taxonomy" id="1117702"/>
    <lineage>
        <taxon>Bacteria</taxon>
        <taxon>Pseudomonadati</taxon>
        <taxon>Pseudomonadota</taxon>
        <taxon>Alphaproteobacteria</taxon>
        <taxon>Sphingomonadales</taxon>
        <taxon>Sphingomonadaceae</taxon>
        <taxon>Novosphingobium</taxon>
    </lineage>
</organism>
<dbReference type="EMBL" id="LLZS01000009">
    <property type="protein sequence ID" value="KUR70249.1"/>
    <property type="molecule type" value="Genomic_DNA"/>
</dbReference>
<dbReference type="Gene3D" id="3.40.50.720">
    <property type="entry name" value="NAD(P)-binding Rossmann-like Domain"/>
    <property type="match status" value="1"/>
</dbReference>
<evidence type="ECO:0000313" key="3">
    <source>
        <dbReference type="Proteomes" id="UP000058012"/>
    </source>
</evidence>
<evidence type="ECO:0000313" key="2">
    <source>
        <dbReference type="EMBL" id="KUR70249.1"/>
    </source>
</evidence>